<accession>A0ABT6ALJ9</accession>
<proteinExistence type="predicted"/>
<protein>
    <submittedName>
        <fullName evidence="1">DUF1484 family protein</fullName>
    </submittedName>
</protein>
<organism evidence="1 2">
    <name type="scientific">Cupriavidus basilensis</name>
    <dbReference type="NCBI Taxonomy" id="68895"/>
    <lineage>
        <taxon>Bacteria</taxon>
        <taxon>Pseudomonadati</taxon>
        <taxon>Pseudomonadota</taxon>
        <taxon>Betaproteobacteria</taxon>
        <taxon>Burkholderiales</taxon>
        <taxon>Burkholderiaceae</taxon>
        <taxon>Cupriavidus</taxon>
    </lineage>
</organism>
<dbReference type="RefSeq" id="WP_276264811.1">
    <property type="nucleotide sequence ID" value="NZ_JARJLM010000187.1"/>
</dbReference>
<name>A0ABT6ALJ9_9BURK</name>
<dbReference type="InterPro" id="IPR009957">
    <property type="entry name" value="DUF1484"/>
</dbReference>
<keyword evidence="2" id="KW-1185">Reference proteome</keyword>
<dbReference type="Pfam" id="PF07363">
    <property type="entry name" value="DUF1484"/>
    <property type="match status" value="1"/>
</dbReference>
<comment type="caution">
    <text evidence="1">The sequence shown here is derived from an EMBL/GenBank/DDBJ whole genome shotgun (WGS) entry which is preliminary data.</text>
</comment>
<sequence>MPNNTTAQFEHAHTLAIARQSALIAELIELTFPADTPDKLRVQELAYQLAELRGSMHVAAQDGCDTLLRVIAGLGAVLRLLEADGDTFEATHGLHCLLTPLKQQLDGAVNRVQGLI</sequence>
<dbReference type="Proteomes" id="UP001216674">
    <property type="component" value="Unassembled WGS sequence"/>
</dbReference>
<reference evidence="1 2" key="1">
    <citation type="submission" date="2023-03" db="EMBL/GenBank/DDBJ databases">
        <title>Draft assemblies of triclosan tolerant bacteria isolated from returned activated sludge.</title>
        <authorList>
            <person name="Van Hamelsveld S."/>
        </authorList>
    </citation>
    <scope>NUCLEOTIDE SEQUENCE [LARGE SCALE GENOMIC DNA]</scope>
    <source>
        <strain evidence="1 2">GW210010_S58</strain>
    </source>
</reference>
<dbReference type="EMBL" id="JARJLM010000187">
    <property type="protein sequence ID" value="MDF3833477.1"/>
    <property type="molecule type" value="Genomic_DNA"/>
</dbReference>
<evidence type="ECO:0000313" key="1">
    <source>
        <dbReference type="EMBL" id="MDF3833477.1"/>
    </source>
</evidence>
<gene>
    <name evidence="1" type="ORF">P3W85_11025</name>
</gene>
<evidence type="ECO:0000313" key="2">
    <source>
        <dbReference type="Proteomes" id="UP001216674"/>
    </source>
</evidence>